<dbReference type="EMBL" id="MU005642">
    <property type="protein sequence ID" value="KAF2676014.1"/>
    <property type="molecule type" value="Genomic_DNA"/>
</dbReference>
<accession>A0A6G1ICS4</accession>
<feature type="region of interest" description="Disordered" evidence="1">
    <location>
        <begin position="304"/>
        <end position="346"/>
    </location>
</feature>
<sequence>MKTRNYRQVVDAFGKGSPGCNLSFPNGNLTAAEIVAYCPHWLKSVDVIDRFITNGGKSNSIAAMINEFRDQPGGDTIFVPNSVCMMMQCAMRGAGFNKWSVGKHSTWRPAGKSEWDESRLNVGDFRTPRLTHPKGHIEHAKNRVADPIEFRDLALYVKKHPSGFDALDLTPCVLYAIEHPQESWLFPDDFEKLTNKIGGQQQVDWLHCDRQVFFRRDGARNPTTNNGTITPGKRIHPDEDVDSTPTSSVRRSGRLATNPVTNTNLFDDDTDSDNSDKAAGDKTERAATKKRKIDYDIGIDVFQPDNATSSDASLPENISDEDFNPKPVRKGQQTPTHKGRAAAHKAKTTIKTIAGMNKYKQKMPLPTPLPKAPEIPIDPALMEAAANFPKRKPVYLKPPVLSRERLVVDELSVHLYSEEGATNLWASALSSTRFNGPRRHPPFRELHRLTDPNLSDDSDWAENIRWAKEQEKVYGSTTWTEYDYHLECITEHRRKTMWVSEEAIRYGRRDWILL</sequence>
<evidence type="ECO:0000256" key="1">
    <source>
        <dbReference type="SAM" id="MobiDB-lite"/>
    </source>
</evidence>
<feature type="compositionally biased region" description="Basic residues" evidence="1">
    <location>
        <begin position="337"/>
        <end position="346"/>
    </location>
</feature>
<proteinExistence type="predicted"/>
<dbReference type="Proteomes" id="UP000799291">
    <property type="component" value="Unassembled WGS sequence"/>
</dbReference>
<feature type="compositionally biased region" description="Low complexity" evidence="1">
    <location>
        <begin position="221"/>
        <end position="232"/>
    </location>
</feature>
<evidence type="ECO:0000313" key="2">
    <source>
        <dbReference type="EMBL" id="KAF2676014.1"/>
    </source>
</evidence>
<name>A0A6G1ICS4_9PLEO</name>
<dbReference type="OrthoDB" id="3675232at2759"/>
<protein>
    <submittedName>
        <fullName evidence="2">Uncharacterized protein</fullName>
    </submittedName>
</protein>
<organism evidence="2 3">
    <name type="scientific">Lentithecium fluviatile CBS 122367</name>
    <dbReference type="NCBI Taxonomy" id="1168545"/>
    <lineage>
        <taxon>Eukaryota</taxon>
        <taxon>Fungi</taxon>
        <taxon>Dikarya</taxon>
        <taxon>Ascomycota</taxon>
        <taxon>Pezizomycotina</taxon>
        <taxon>Dothideomycetes</taxon>
        <taxon>Pleosporomycetidae</taxon>
        <taxon>Pleosporales</taxon>
        <taxon>Massarineae</taxon>
        <taxon>Lentitheciaceae</taxon>
        <taxon>Lentithecium</taxon>
    </lineage>
</organism>
<feature type="compositionally biased region" description="Basic and acidic residues" evidence="1">
    <location>
        <begin position="274"/>
        <end position="287"/>
    </location>
</feature>
<keyword evidence="3" id="KW-1185">Reference proteome</keyword>
<dbReference type="AlphaFoldDB" id="A0A6G1ICS4"/>
<feature type="region of interest" description="Disordered" evidence="1">
    <location>
        <begin position="217"/>
        <end position="288"/>
    </location>
</feature>
<evidence type="ECO:0000313" key="3">
    <source>
        <dbReference type="Proteomes" id="UP000799291"/>
    </source>
</evidence>
<gene>
    <name evidence="2" type="ORF">K458DRAFT_323066</name>
</gene>
<reference evidence="2" key="1">
    <citation type="journal article" date="2020" name="Stud. Mycol.">
        <title>101 Dothideomycetes genomes: a test case for predicting lifestyles and emergence of pathogens.</title>
        <authorList>
            <person name="Haridas S."/>
            <person name="Albert R."/>
            <person name="Binder M."/>
            <person name="Bloem J."/>
            <person name="Labutti K."/>
            <person name="Salamov A."/>
            <person name="Andreopoulos B."/>
            <person name="Baker S."/>
            <person name="Barry K."/>
            <person name="Bills G."/>
            <person name="Bluhm B."/>
            <person name="Cannon C."/>
            <person name="Castanera R."/>
            <person name="Culley D."/>
            <person name="Daum C."/>
            <person name="Ezra D."/>
            <person name="Gonzalez J."/>
            <person name="Henrissat B."/>
            <person name="Kuo A."/>
            <person name="Liang C."/>
            <person name="Lipzen A."/>
            <person name="Lutzoni F."/>
            <person name="Magnuson J."/>
            <person name="Mondo S."/>
            <person name="Nolan M."/>
            <person name="Ohm R."/>
            <person name="Pangilinan J."/>
            <person name="Park H.-J."/>
            <person name="Ramirez L."/>
            <person name="Alfaro M."/>
            <person name="Sun H."/>
            <person name="Tritt A."/>
            <person name="Yoshinaga Y."/>
            <person name="Zwiers L.-H."/>
            <person name="Turgeon B."/>
            <person name="Goodwin S."/>
            <person name="Spatafora J."/>
            <person name="Crous P."/>
            <person name="Grigoriev I."/>
        </authorList>
    </citation>
    <scope>NUCLEOTIDE SEQUENCE</scope>
    <source>
        <strain evidence="2">CBS 122367</strain>
    </source>
</reference>